<feature type="site" description="Important for catalysis" evidence="6">
    <location>
        <position position="104"/>
    </location>
</feature>
<dbReference type="GO" id="GO:0006538">
    <property type="term" value="P:L-glutamate catabolic process"/>
    <property type="evidence" value="ECO:0007669"/>
    <property type="project" value="TreeGrafter"/>
</dbReference>
<dbReference type="InterPro" id="IPR036291">
    <property type="entry name" value="NAD(P)-bd_dom_sf"/>
</dbReference>
<dbReference type="GO" id="GO:0004352">
    <property type="term" value="F:glutamate dehydrogenase (NAD+) activity"/>
    <property type="evidence" value="ECO:0007669"/>
    <property type="project" value="TreeGrafter"/>
</dbReference>
<dbReference type="Pfam" id="PF00208">
    <property type="entry name" value="ELFV_dehydrog"/>
    <property type="match status" value="1"/>
</dbReference>
<dbReference type="AlphaFoldDB" id="A0A1M4SHY1"/>
<dbReference type="PANTHER" id="PTHR11606:SF13">
    <property type="entry name" value="GLUTAMATE DEHYDROGENASE 1, MITOCHONDRIAL"/>
    <property type="match status" value="1"/>
</dbReference>
<dbReference type="OrthoDB" id="9803297at2"/>
<keyword evidence="5" id="KW-0547">Nucleotide-binding</keyword>
<dbReference type="SMART" id="SM00839">
    <property type="entry name" value="ELFV_dehydrog"/>
    <property type="match status" value="1"/>
</dbReference>
<protein>
    <recommendedName>
        <fullName evidence="3">Glutamate dehydrogenase</fullName>
    </recommendedName>
</protein>
<dbReference type="STRING" id="1122155.SAMN02745158_00109"/>
<feature type="binding site" evidence="5">
    <location>
        <position position="55"/>
    </location>
    <ligand>
        <name>substrate</name>
    </ligand>
</feature>
<dbReference type="Gene3D" id="3.40.50.10860">
    <property type="entry name" value="Leucine Dehydrogenase, chain A, domain 1"/>
    <property type="match status" value="1"/>
</dbReference>
<comment type="similarity">
    <text evidence="1 3">Belongs to the Glu/Leu/Phe/Val dehydrogenases family.</text>
</comment>
<dbReference type="SUPFAM" id="SSF53223">
    <property type="entry name" value="Aminoacid dehydrogenase-like, N-terminal domain"/>
    <property type="match status" value="1"/>
</dbReference>
<evidence type="ECO:0000256" key="4">
    <source>
        <dbReference type="PIRSR" id="PIRSR000185-1"/>
    </source>
</evidence>
<feature type="domain" description="Glutamate/phenylalanine/leucine/valine/L-tryptophan dehydrogenase C-terminal" evidence="7">
    <location>
        <begin position="156"/>
        <end position="377"/>
    </location>
</feature>
<proteinExistence type="inferred from homology"/>
<dbReference type="Pfam" id="PF02812">
    <property type="entry name" value="ELFV_dehydrog_N"/>
    <property type="match status" value="1"/>
</dbReference>
<dbReference type="GO" id="GO:0000166">
    <property type="term" value="F:nucleotide binding"/>
    <property type="evidence" value="ECO:0007669"/>
    <property type="project" value="UniProtKB-KW"/>
</dbReference>
<keyword evidence="5" id="KW-0520">NAD</keyword>
<dbReference type="SUPFAM" id="SSF51735">
    <property type="entry name" value="NAD(P)-binding Rossmann-fold domains"/>
    <property type="match status" value="1"/>
</dbReference>
<accession>A0A1M4SHY1</accession>
<keyword evidence="9" id="KW-1185">Reference proteome</keyword>
<evidence type="ECO:0000256" key="5">
    <source>
        <dbReference type="PIRSR" id="PIRSR000185-2"/>
    </source>
</evidence>
<evidence type="ECO:0000256" key="6">
    <source>
        <dbReference type="PIRSR" id="PIRSR000185-3"/>
    </source>
</evidence>
<evidence type="ECO:0000313" key="9">
    <source>
        <dbReference type="Proteomes" id="UP000184245"/>
    </source>
</evidence>
<dbReference type="InterPro" id="IPR006096">
    <property type="entry name" value="Glu/Leu/Phe/Val/Trp_DH_C"/>
</dbReference>
<evidence type="ECO:0000256" key="1">
    <source>
        <dbReference type="ARBA" id="ARBA00006382"/>
    </source>
</evidence>
<dbReference type="InterPro" id="IPR014362">
    <property type="entry name" value="Glu_DH"/>
</dbReference>
<evidence type="ECO:0000313" key="8">
    <source>
        <dbReference type="EMBL" id="SHE31799.1"/>
    </source>
</evidence>
<dbReference type="PANTHER" id="PTHR11606">
    <property type="entry name" value="GLUTAMATE DEHYDROGENASE"/>
    <property type="match status" value="1"/>
</dbReference>
<dbReference type="RefSeq" id="WP_072848214.1">
    <property type="nucleotide sequence ID" value="NZ_FQVI01000001.1"/>
</dbReference>
<reference evidence="8 9" key="1">
    <citation type="submission" date="2016-11" db="EMBL/GenBank/DDBJ databases">
        <authorList>
            <person name="Jaros S."/>
            <person name="Januszkiewicz K."/>
            <person name="Wedrychowicz H."/>
        </authorList>
    </citation>
    <scope>NUCLEOTIDE SEQUENCE [LARGE SCALE GENOMIC DNA]</scope>
    <source>
        <strain evidence="8 9">DSM 17459</strain>
    </source>
</reference>
<dbReference type="Gene3D" id="3.40.50.720">
    <property type="entry name" value="NAD(P)-binding Rossmann-like Domain"/>
    <property type="match status" value="1"/>
</dbReference>
<name>A0A1M4SHY1_9CLOT</name>
<feature type="binding site" evidence="5">
    <location>
        <position position="160"/>
    </location>
    <ligand>
        <name>NAD(+)</name>
        <dbReference type="ChEBI" id="CHEBI:57540"/>
    </ligand>
</feature>
<evidence type="ECO:0000256" key="3">
    <source>
        <dbReference type="PIRNR" id="PIRNR000185"/>
    </source>
</evidence>
<feature type="active site" description="Proton donor" evidence="4">
    <location>
        <position position="68"/>
    </location>
</feature>
<evidence type="ECO:0000259" key="7">
    <source>
        <dbReference type="SMART" id="SM00839"/>
    </source>
</evidence>
<gene>
    <name evidence="8" type="ORF">SAMN02745158_00109</name>
</gene>
<organism evidence="8 9">
    <name type="scientific">Lactonifactor longoviformis DSM 17459</name>
    <dbReference type="NCBI Taxonomy" id="1122155"/>
    <lineage>
        <taxon>Bacteria</taxon>
        <taxon>Bacillati</taxon>
        <taxon>Bacillota</taxon>
        <taxon>Clostridia</taxon>
        <taxon>Eubacteriales</taxon>
        <taxon>Clostridiaceae</taxon>
        <taxon>Lactonifactor</taxon>
    </lineage>
</organism>
<dbReference type="Proteomes" id="UP000184245">
    <property type="component" value="Unassembled WGS sequence"/>
</dbReference>
<dbReference type="PIRSF" id="PIRSF000185">
    <property type="entry name" value="Glu_DH"/>
    <property type="match status" value="1"/>
</dbReference>
<dbReference type="EMBL" id="FQVI01000001">
    <property type="protein sequence ID" value="SHE31799.1"/>
    <property type="molecule type" value="Genomic_DNA"/>
</dbReference>
<dbReference type="InterPro" id="IPR006097">
    <property type="entry name" value="Glu/Leu/Phe/Val/Trp_DH_dimer"/>
</dbReference>
<dbReference type="InterPro" id="IPR046346">
    <property type="entry name" value="Aminoacid_DH-like_N_sf"/>
</dbReference>
<keyword evidence="2 3" id="KW-0560">Oxidoreductase</keyword>
<sequence length="380" mass="41928">MRPYILIEWNDTKTDAKGWLCVFNLAKGYSGGGIRMHPTVTREEVIRLAEAMAYKRKACENTWQGGAKAGIVYDYKAPDAVDVLKRFIIAMRPYIDAGLAMGSDLGTKYEDVYRIFDELGMGRPMTKSMRNNPIIAKGQENVRKLLQSHYDGFLLNDLTTGYGVAVSGDEAWKQMGGEPGASVVIQGFGCVGLSCTHRLHKLGYKIVGIADANCFVYCKDGLDVESLIANVLPRGEMDQSKFDPSWEVMPNSAWMDVPCDILVPVALEDVINGSNVDKVKAKLICEGANIPVAASADPGLHERGIQIVPDFIANLGAVRFFYTITFGVIEPTAENVIHDIDALCRRNVAKIFEISKATGRYQRDIALEIFEPDTQDEPEC</sequence>
<evidence type="ECO:0000256" key="2">
    <source>
        <dbReference type="ARBA" id="ARBA00023002"/>
    </source>
</evidence>